<dbReference type="Proteomes" id="UP001596481">
    <property type="component" value="Unassembled WGS sequence"/>
</dbReference>
<dbReference type="InterPro" id="IPR058276">
    <property type="entry name" value="DUF7970"/>
</dbReference>
<feature type="region of interest" description="Disordered" evidence="1">
    <location>
        <begin position="1"/>
        <end position="47"/>
    </location>
</feature>
<dbReference type="Pfam" id="PF25925">
    <property type="entry name" value="DUF7970"/>
    <property type="match status" value="1"/>
</dbReference>
<evidence type="ECO:0000313" key="2">
    <source>
        <dbReference type="EMBL" id="MFC7203041.1"/>
    </source>
</evidence>
<reference evidence="2 3" key="1">
    <citation type="journal article" date="2019" name="Int. J. Syst. Evol. Microbiol.">
        <title>The Global Catalogue of Microorganisms (GCM) 10K type strain sequencing project: providing services to taxonomists for standard genome sequencing and annotation.</title>
        <authorList>
            <consortium name="The Broad Institute Genomics Platform"/>
            <consortium name="The Broad Institute Genome Sequencing Center for Infectious Disease"/>
            <person name="Wu L."/>
            <person name="Ma J."/>
        </authorList>
    </citation>
    <scope>NUCLEOTIDE SEQUENCE [LARGE SCALE GENOMIC DNA]</scope>
    <source>
        <strain evidence="2 3">DSM 29988</strain>
    </source>
</reference>
<name>A0ABD5ZCW9_9EURY</name>
<evidence type="ECO:0000313" key="3">
    <source>
        <dbReference type="Proteomes" id="UP001596481"/>
    </source>
</evidence>
<organism evidence="2 3">
    <name type="scientific">Haloferax namakaokahaiae</name>
    <dbReference type="NCBI Taxonomy" id="1748331"/>
    <lineage>
        <taxon>Archaea</taxon>
        <taxon>Methanobacteriati</taxon>
        <taxon>Methanobacteriota</taxon>
        <taxon>Stenosarchaea group</taxon>
        <taxon>Halobacteria</taxon>
        <taxon>Halobacteriales</taxon>
        <taxon>Haloferacaceae</taxon>
        <taxon>Haloferax</taxon>
    </lineage>
</organism>
<proteinExistence type="predicted"/>
<feature type="compositionally biased region" description="Acidic residues" evidence="1">
    <location>
        <begin position="18"/>
        <end position="39"/>
    </location>
</feature>
<dbReference type="AlphaFoldDB" id="A0ABD5ZCW9"/>
<comment type="caution">
    <text evidence="2">The sequence shown here is derived from an EMBL/GenBank/DDBJ whole genome shotgun (WGS) entry which is preliminary data.</text>
</comment>
<evidence type="ECO:0000256" key="1">
    <source>
        <dbReference type="SAM" id="MobiDB-lite"/>
    </source>
</evidence>
<keyword evidence="3" id="KW-1185">Reference proteome</keyword>
<accession>A0ABD5ZCW9</accession>
<dbReference type="RefSeq" id="WP_390222357.1">
    <property type="nucleotide sequence ID" value="NZ_JBHTAA010000002.1"/>
</dbReference>
<gene>
    <name evidence="2" type="ORF">ACFQJC_05920</name>
</gene>
<protein>
    <submittedName>
        <fullName evidence="2">Uncharacterized protein</fullName>
    </submittedName>
</protein>
<sequence length="123" mass="13648">MSKDPFGDLDAAMGGESTDTDEPASEPETVVDEESETESATEPQVTPAFEFEATVHKALYVLQSVADEFDDIITYDVERELTREHGLKNVTKSEIHNAALAVVSEHPELIVERVREQRDLGDE</sequence>
<dbReference type="EMBL" id="JBHTAA010000002">
    <property type="protein sequence ID" value="MFC7203041.1"/>
    <property type="molecule type" value="Genomic_DNA"/>
</dbReference>